<dbReference type="PANTHER" id="PTHR33169:SF14">
    <property type="entry name" value="TRANSCRIPTIONAL REGULATOR RV3488"/>
    <property type="match status" value="1"/>
</dbReference>
<dbReference type="SUPFAM" id="SSF46785">
    <property type="entry name" value="Winged helix' DNA-binding domain"/>
    <property type="match status" value="1"/>
</dbReference>
<evidence type="ECO:0000313" key="2">
    <source>
        <dbReference type="EMBL" id="BCK83320.1"/>
    </source>
</evidence>
<sequence>MKKRTIDHTHLLVLSLLAGEDMYGYQMIMELARRSDHTFEMKEGTLYPVLHGLEREGLVEAYQQEAPTGRIRKYYHLTRRGAAFLKSEAKSWQTYSSAINAVLRSSLGLNPAP</sequence>
<dbReference type="RefSeq" id="WP_187032230.1">
    <property type="nucleotide sequence ID" value="NZ_AP023420.1"/>
</dbReference>
<dbReference type="Pfam" id="PF03551">
    <property type="entry name" value="PadR"/>
    <property type="match status" value="1"/>
</dbReference>
<dbReference type="InterPro" id="IPR052509">
    <property type="entry name" value="Metal_resp_DNA-bind_regulator"/>
</dbReference>
<evidence type="ECO:0000313" key="3">
    <source>
        <dbReference type="Proteomes" id="UP000679848"/>
    </source>
</evidence>
<proteinExistence type="predicted"/>
<dbReference type="KEGG" id="pfaa:MM59RIKEN_06390"/>
<dbReference type="Gene3D" id="1.10.10.10">
    <property type="entry name" value="Winged helix-like DNA-binding domain superfamily/Winged helix DNA-binding domain"/>
    <property type="match status" value="1"/>
</dbReference>
<dbReference type="InterPro" id="IPR036390">
    <property type="entry name" value="WH_DNA-bd_sf"/>
</dbReference>
<name>A0A810Q5E8_9FIRM</name>
<dbReference type="PANTHER" id="PTHR33169">
    <property type="entry name" value="PADR-FAMILY TRANSCRIPTIONAL REGULATOR"/>
    <property type="match status" value="1"/>
</dbReference>
<feature type="domain" description="Transcription regulator PadR N-terminal" evidence="1">
    <location>
        <begin position="13"/>
        <end position="86"/>
    </location>
</feature>
<organism evidence="2 3">
    <name type="scientific">Pusillibacter faecalis</name>
    <dbReference type="NCBI Taxonomy" id="2714358"/>
    <lineage>
        <taxon>Bacteria</taxon>
        <taxon>Bacillati</taxon>
        <taxon>Bacillota</taxon>
        <taxon>Clostridia</taxon>
        <taxon>Eubacteriales</taxon>
        <taxon>Oscillospiraceae</taxon>
        <taxon>Pusillibacter</taxon>
    </lineage>
</organism>
<dbReference type="EMBL" id="AP023420">
    <property type="protein sequence ID" value="BCK83320.1"/>
    <property type="molecule type" value="Genomic_DNA"/>
</dbReference>
<gene>
    <name evidence="2" type="ORF">MM59RIKEN_06390</name>
</gene>
<keyword evidence="3" id="KW-1185">Reference proteome</keyword>
<reference evidence="2" key="1">
    <citation type="submission" date="2020-09" db="EMBL/GenBank/DDBJ databases">
        <title>New species isolated from human feces.</title>
        <authorList>
            <person name="Kitahara M."/>
            <person name="Shigeno Y."/>
            <person name="Shime M."/>
            <person name="Matsumoto Y."/>
            <person name="Nakamura S."/>
            <person name="Motooka D."/>
            <person name="Fukuoka S."/>
            <person name="Nishikawa H."/>
            <person name="Benno Y."/>
        </authorList>
    </citation>
    <scope>NUCLEOTIDE SEQUENCE</scope>
    <source>
        <strain evidence="2">MM59</strain>
    </source>
</reference>
<dbReference type="InterPro" id="IPR036388">
    <property type="entry name" value="WH-like_DNA-bd_sf"/>
</dbReference>
<evidence type="ECO:0000259" key="1">
    <source>
        <dbReference type="Pfam" id="PF03551"/>
    </source>
</evidence>
<dbReference type="InterPro" id="IPR005149">
    <property type="entry name" value="Tscrpt_reg_PadR_N"/>
</dbReference>
<dbReference type="Proteomes" id="UP000679848">
    <property type="component" value="Chromosome"/>
</dbReference>
<dbReference type="AlphaFoldDB" id="A0A810Q5E8"/>
<protein>
    <submittedName>
        <fullName evidence="2">PadR family transcriptional regulator</fullName>
    </submittedName>
</protein>
<accession>A0A810Q5E8</accession>